<organism evidence="3 4">
    <name type="scientific">Mortierella polycephala</name>
    <dbReference type="NCBI Taxonomy" id="41804"/>
    <lineage>
        <taxon>Eukaryota</taxon>
        <taxon>Fungi</taxon>
        <taxon>Fungi incertae sedis</taxon>
        <taxon>Mucoromycota</taxon>
        <taxon>Mortierellomycotina</taxon>
        <taxon>Mortierellomycetes</taxon>
        <taxon>Mortierellales</taxon>
        <taxon>Mortierellaceae</taxon>
        <taxon>Mortierella</taxon>
    </lineage>
</organism>
<protein>
    <recommendedName>
        <fullName evidence="2">PH domain-containing protein</fullName>
    </recommendedName>
</protein>
<feature type="compositionally biased region" description="Basic and acidic residues" evidence="1">
    <location>
        <begin position="1301"/>
        <end position="1312"/>
    </location>
</feature>
<feature type="domain" description="PH" evidence="2">
    <location>
        <begin position="1679"/>
        <end position="1841"/>
    </location>
</feature>
<dbReference type="Proteomes" id="UP000726737">
    <property type="component" value="Unassembled WGS sequence"/>
</dbReference>
<feature type="compositionally biased region" description="Polar residues" evidence="1">
    <location>
        <begin position="896"/>
        <end position="928"/>
    </location>
</feature>
<feature type="compositionally biased region" description="Acidic residues" evidence="1">
    <location>
        <begin position="1604"/>
        <end position="1621"/>
    </location>
</feature>
<feature type="region of interest" description="Disordered" evidence="1">
    <location>
        <begin position="890"/>
        <end position="936"/>
    </location>
</feature>
<evidence type="ECO:0000313" key="4">
    <source>
        <dbReference type="Proteomes" id="UP000726737"/>
    </source>
</evidence>
<feature type="region of interest" description="Disordered" evidence="1">
    <location>
        <begin position="1283"/>
        <end position="1359"/>
    </location>
</feature>
<dbReference type="SUPFAM" id="SSF50729">
    <property type="entry name" value="PH domain-like"/>
    <property type="match status" value="1"/>
</dbReference>
<gene>
    <name evidence="3" type="ORF">BG011_006798</name>
</gene>
<feature type="region of interest" description="Disordered" evidence="1">
    <location>
        <begin position="813"/>
        <end position="836"/>
    </location>
</feature>
<keyword evidence="4" id="KW-1185">Reference proteome</keyword>
<dbReference type="EMBL" id="JAAAJA010000050">
    <property type="protein sequence ID" value="KAG0264439.1"/>
    <property type="molecule type" value="Genomic_DNA"/>
</dbReference>
<reference evidence="3" key="1">
    <citation type="journal article" date="2020" name="Fungal Divers.">
        <title>Resolving the Mortierellaceae phylogeny through synthesis of multi-gene phylogenetics and phylogenomics.</title>
        <authorList>
            <person name="Vandepol N."/>
            <person name="Liber J."/>
            <person name="Desiro A."/>
            <person name="Na H."/>
            <person name="Kennedy M."/>
            <person name="Barry K."/>
            <person name="Grigoriev I.V."/>
            <person name="Miller A.N."/>
            <person name="O'Donnell K."/>
            <person name="Stajich J.E."/>
            <person name="Bonito G."/>
        </authorList>
    </citation>
    <scope>NUCLEOTIDE SEQUENCE</scope>
    <source>
        <strain evidence="3">KOD948</strain>
    </source>
</reference>
<accession>A0A9P6QDS6</accession>
<name>A0A9P6QDS6_9FUNG</name>
<feature type="region of interest" description="Disordered" evidence="1">
    <location>
        <begin position="613"/>
        <end position="633"/>
    </location>
</feature>
<feature type="compositionally biased region" description="Low complexity" evidence="1">
    <location>
        <begin position="1321"/>
        <end position="1332"/>
    </location>
</feature>
<feature type="region of interest" description="Disordered" evidence="1">
    <location>
        <begin position="279"/>
        <end position="298"/>
    </location>
</feature>
<dbReference type="PROSITE" id="PS50003">
    <property type="entry name" value="PH_DOMAIN"/>
    <property type="match status" value="1"/>
</dbReference>
<evidence type="ECO:0000259" key="2">
    <source>
        <dbReference type="PROSITE" id="PS50003"/>
    </source>
</evidence>
<dbReference type="InterPro" id="IPR001849">
    <property type="entry name" value="PH_domain"/>
</dbReference>
<dbReference type="SMART" id="SM00233">
    <property type="entry name" value="PH"/>
    <property type="match status" value="1"/>
</dbReference>
<dbReference type="OrthoDB" id="2123378at2759"/>
<feature type="region of interest" description="Disordered" evidence="1">
    <location>
        <begin position="1596"/>
        <end position="1621"/>
    </location>
</feature>
<evidence type="ECO:0000256" key="1">
    <source>
        <dbReference type="SAM" id="MobiDB-lite"/>
    </source>
</evidence>
<comment type="caution">
    <text evidence="3">The sequence shown here is derived from an EMBL/GenBank/DDBJ whole genome shotgun (WGS) entry which is preliminary data.</text>
</comment>
<proteinExistence type="predicted"/>
<sequence length="1855" mass="206410">MPSPQYTIAAVWKSFIQRPVNAHLQKLIQQVQEANPTAPGTHIPMMSVLKDCIPDDLREMAKIILGIGFSGIDRDNSKNGKASSFMQMTVLQLSVLVQYTSLHPEANQRQAVVEMLVKVFSPDEINRIVFGNNCNVLHLAAFLKMEATLDLIIAHGGDPLIENGCGLNALETLQAVTAKGFDIGNFLAEKAMRLRDSSDDKCETAMSGGYLAQGCNDVGREAAAMEEVDIEKLESDSQHADDDSSLELDMDNSPQVFHLTFDDEPDDGPLVLDSNRRYVSHPYDAPSSGGSESEGDLENSVRMVEQDAHYTDHHLQYSYYISDNLEAESDPDSDMESYQDPAYYFRRMSLAQCKERIAPLSSILKDTPGWPPENMTTKQELEFRAYREYLSTLQVQPVQPKLQNGSLKPSVTEAAANAGGEAIAVTRRMTVRWDPVKKVRVFQHHTQYQPDEDEVLHIEQYEHHEEAVVDRAESPSSLYDYARPMTPIEPSPSSQATSTAFYANTSNFINNSSVDLSAAVEGVPAFPTYTRPLPQIPQWENSQMRSSIARSRSVTPPPQLVLSEDTTKGTLAAAVSKRVPGIWSPRILKSPFPTPMFSASDPELVLTSIAKTKAEEQHTSASSDDGMSDEAMSPSRFSSAMTILDASSQWVSKVFKNTVSPTGSISKAFNGGKKGSMQLSALNLADNKKDIERTIDSMEHGYTSSTLSALISPIYDSTFKRSMTSNRHCDLIGGPLGDNNQSMLSLKSTLKGKFNNLPSCASTPQLLSFSRSLPSFPAPISQAPTATDISLDWGEASPQEDWCASTNNDSRICSDKKNHTANGSTDSNKARDKKSKVRRLALLTSNGASLNTIRASMSHLPKVTSPLANVSFMRTASRLPQLYAADKNDKGLQASIRRSSSDTQCPSHSQGTPSSTEVNRSRSDSSGTADRGTLSGSGVLYQEQSSAIQHSGKDVALGMGTAMCRKPRTSSGNQSYWKKRKEVMVVIPPRVSSIGVLESSMSHMLQESQQLPVVRQCIQEQPTTCATKAAATVRDGCPDLNIKSATQYVPTPMTKKQETQIVRRHKISDAGSRHCSRLIEDSRSTILPDPTATDADQGAMEHIHGISHVATSDIQRRDGWGSGNGLAYMGMALVNIHEIGNGLGIQRYSLRQSRTVQRIQSPDSDMSLESTLNSSIWEMASDIYSRSKRRTLSNCDSPSTTHTGVLFLRIKSVCNFTLPIPSERTMVSIRIDTGHEKVDTDYVPLTDIDILFDQEFCIPVTPTLAVTITLHLMQAPHLQPRFSPPVQIPSSPTLHPLPQLDYHEQHSSHHDSQSPPTTRFSAQSTSTLSTSQSKKRLQLPSLFRKRPLITPPPRDNILSVSSQDHVHQYSGDAFYYNHEAEAGSRYWPAPGDGFNDRDSLEVLASSSRMEKQTELSTFSKLKKGIMSVHKRRKSPVPVQSCRGITMDEVDTLRPYQAHFQPYQDQEFYIPPPSLSHPATVGKTSLHLGYDVQETDMLPLVPPIALTLPQLTFSHIQKTETPLEVLSRHILFEDELCIARSGIMFHDLRSACTNQIVNVEFMTVNNWVDLNDYSRVSMGPHGSAGMQQQYDELNSRNKGHMLGVGEDDSENEQYEDGQDDVNSDTEDNIIAKVITSLCFIPGPEMDPEDAIYEDEDRSSLEPQSLVECQLGLHYFQWQVRTFFQGRLFYMTPGHQWKEGWFSLVGSKLWYCHRRQQRHGETSHFSATVNDWEQVKCLNLENVWQIETAQEKFKTTAWFQGDRNQVQDDQDGQDEYLQQHACDKNQESDDGSFLLVRNSFRLHVRVPKQPSATGSKAVVVQDFYAESAELAQGWVTYLLNSIRERPLRPNWLHEEDE</sequence>
<feature type="compositionally biased region" description="Basic residues" evidence="1">
    <location>
        <begin position="1333"/>
        <end position="1347"/>
    </location>
</feature>
<evidence type="ECO:0000313" key="3">
    <source>
        <dbReference type="EMBL" id="KAG0264439.1"/>
    </source>
</evidence>